<reference evidence="1" key="1">
    <citation type="journal article" date="2020" name="Nature">
        <title>Giant virus diversity and host interactions through global metagenomics.</title>
        <authorList>
            <person name="Schulz F."/>
            <person name="Roux S."/>
            <person name="Paez-Espino D."/>
            <person name="Jungbluth S."/>
            <person name="Walsh D.A."/>
            <person name="Denef V.J."/>
            <person name="McMahon K.D."/>
            <person name="Konstantinidis K.T."/>
            <person name="Eloe-Fadrosh E.A."/>
            <person name="Kyrpides N.C."/>
            <person name="Woyke T."/>
        </authorList>
    </citation>
    <scope>NUCLEOTIDE SEQUENCE</scope>
    <source>
        <strain evidence="1">GVMAG-S-1016713-123</strain>
    </source>
</reference>
<evidence type="ECO:0000313" key="1">
    <source>
        <dbReference type="EMBL" id="QHU34272.1"/>
    </source>
</evidence>
<organism evidence="1">
    <name type="scientific">viral metagenome</name>
    <dbReference type="NCBI Taxonomy" id="1070528"/>
    <lineage>
        <taxon>unclassified sequences</taxon>
        <taxon>metagenomes</taxon>
        <taxon>organismal metagenomes</taxon>
    </lineage>
</organism>
<dbReference type="AlphaFoldDB" id="A0A6C0LYE5"/>
<proteinExistence type="predicted"/>
<sequence length="142" mass="16581">MTTICQLNSVPPNPPRTWFRFTQQFNPHSLYTEHELAERRKYEVLQHGSKQHNKTQKQHLVEILRGSSKCNKPSWTIQKEGVQTNPNVLGLPRIGNTLIYNNNNYKQTKCTSSNRSNVPGKEILLCKRKVPVTMLYTRRTYL</sequence>
<dbReference type="EMBL" id="MN740568">
    <property type="protein sequence ID" value="QHU34272.1"/>
    <property type="molecule type" value="Genomic_DNA"/>
</dbReference>
<accession>A0A6C0LYE5</accession>
<protein>
    <submittedName>
        <fullName evidence="1">Uncharacterized protein</fullName>
    </submittedName>
</protein>
<name>A0A6C0LYE5_9ZZZZ</name>